<evidence type="ECO:0000256" key="2">
    <source>
        <dbReference type="ARBA" id="ARBA00023015"/>
    </source>
</evidence>
<evidence type="ECO:0000256" key="3">
    <source>
        <dbReference type="ARBA" id="ARBA00023082"/>
    </source>
</evidence>
<dbReference type="CDD" id="cd06171">
    <property type="entry name" value="Sigma70_r4"/>
    <property type="match status" value="1"/>
</dbReference>
<gene>
    <name evidence="9" type="ORF">SAMN04487900_10572</name>
    <name evidence="8" type="ORF">SAMN04487901_101268</name>
</gene>
<dbReference type="NCBIfam" id="TIGR02937">
    <property type="entry name" value="sigma70-ECF"/>
    <property type="match status" value="1"/>
</dbReference>
<evidence type="ECO:0000313" key="8">
    <source>
        <dbReference type="EMBL" id="SDG20668.1"/>
    </source>
</evidence>
<keyword evidence="2" id="KW-0805">Transcription regulation</keyword>
<keyword evidence="3" id="KW-0731">Sigma factor</keyword>
<dbReference type="InterPro" id="IPR036388">
    <property type="entry name" value="WH-like_DNA-bd_sf"/>
</dbReference>
<reference evidence="8 11" key="2">
    <citation type="submission" date="2016-10" db="EMBL/GenBank/DDBJ databases">
        <authorList>
            <person name="de Groot N.N."/>
        </authorList>
    </citation>
    <scope>NUCLEOTIDE SEQUENCE [LARGE SCALE GENOMIC DNA]</scope>
    <source>
        <strain evidence="11">BP1-145</strain>
        <strain evidence="8">BP1-148</strain>
    </source>
</reference>
<evidence type="ECO:0000259" key="6">
    <source>
        <dbReference type="Pfam" id="PF04542"/>
    </source>
</evidence>
<dbReference type="PANTHER" id="PTHR43133:SF8">
    <property type="entry name" value="RNA POLYMERASE SIGMA FACTOR HI_1459-RELATED"/>
    <property type="match status" value="1"/>
</dbReference>
<dbReference type="Pfam" id="PF04542">
    <property type="entry name" value="Sigma70_r2"/>
    <property type="match status" value="1"/>
</dbReference>
<dbReference type="STRING" id="645274.SAMN04487901_101268"/>
<feature type="domain" description="RNA polymerase sigma factor 70 region 4 type 2" evidence="7">
    <location>
        <begin position="129"/>
        <end position="177"/>
    </location>
</feature>
<organism evidence="9 11">
    <name type="scientific">Prevotella communis</name>
    <dbReference type="NCBI Taxonomy" id="2913614"/>
    <lineage>
        <taxon>Bacteria</taxon>
        <taxon>Pseudomonadati</taxon>
        <taxon>Bacteroidota</taxon>
        <taxon>Bacteroidia</taxon>
        <taxon>Bacteroidales</taxon>
        <taxon>Prevotellaceae</taxon>
        <taxon>Prevotella</taxon>
    </lineage>
</organism>
<evidence type="ECO:0000313" key="9">
    <source>
        <dbReference type="EMBL" id="SDN91648.1"/>
    </source>
</evidence>
<comment type="similarity">
    <text evidence="1">Belongs to the sigma-70 factor family. ECF subfamily.</text>
</comment>
<accession>A0A1H0FAF6</accession>
<evidence type="ECO:0000256" key="5">
    <source>
        <dbReference type="ARBA" id="ARBA00023163"/>
    </source>
</evidence>
<dbReference type="SUPFAM" id="SSF88659">
    <property type="entry name" value="Sigma3 and sigma4 domains of RNA polymerase sigma factors"/>
    <property type="match status" value="1"/>
</dbReference>
<protein>
    <submittedName>
        <fullName evidence="9">RNA polymerase sigma-70 factor, ECF subfamily</fullName>
    </submittedName>
</protein>
<dbReference type="InterPro" id="IPR013324">
    <property type="entry name" value="RNA_pol_sigma_r3/r4-like"/>
</dbReference>
<dbReference type="Gene3D" id="1.10.1740.10">
    <property type="match status" value="1"/>
</dbReference>
<dbReference type="InterPro" id="IPR007627">
    <property type="entry name" value="RNA_pol_sigma70_r2"/>
</dbReference>
<dbReference type="EMBL" id="FNCQ01000001">
    <property type="protein sequence ID" value="SDG20668.1"/>
    <property type="molecule type" value="Genomic_DNA"/>
</dbReference>
<evidence type="ECO:0000313" key="11">
    <source>
        <dbReference type="Proteomes" id="UP000199134"/>
    </source>
</evidence>
<dbReference type="Gene3D" id="1.10.10.10">
    <property type="entry name" value="Winged helix-like DNA-binding domain superfamily/Winged helix DNA-binding domain"/>
    <property type="match status" value="1"/>
</dbReference>
<dbReference type="InterPro" id="IPR014284">
    <property type="entry name" value="RNA_pol_sigma-70_dom"/>
</dbReference>
<sequence length="191" mass="22228">MSIFHFKPLRQQTDEQLMARAAAGSDTAFEELYRRYARRLKGFFFLQLGGDEELAADAMHDVFLRAYEARSSYQEGRRVDTWLFTIAYNICRNHYRSNAYEAQLLATLDSEPVNDQQIEVELDEATLDQALEQALAELPPSLHQIFSLHYQEELTIPQIAEIVDIPEGTVKSRLHKTMNIIRKKLKKYEDK</sequence>
<evidence type="ECO:0000256" key="1">
    <source>
        <dbReference type="ARBA" id="ARBA00010641"/>
    </source>
</evidence>
<dbReference type="OrthoDB" id="1004023at2"/>
<evidence type="ECO:0000313" key="10">
    <source>
        <dbReference type="Proteomes" id="UP000198779"/>
    </source>
</evidence>
<dbReference type="AlphaFoldDB" id="A0A1H0FAF6"/>
<name>A0A1H0FAF6_9BACT</name>
<dbReference type="GO" id="GO:0016987">
    <property type="term" value="F:sigma factor activity"/>
    <property type="evidence" value="ECO:0007669"/>
    <property type="project" value="UniProtKB-KW"/>
</dbReference>
<reference evidence="9 10" key="1">
    <citation type="submission" date="2016-10" db="EMBL/GenBank/DDBJ databases">
        <authorList>
            <person name="Varghese N."/>
            <person name="Submissions S."/>
        </authorList>
    </citation>
    <scope>NUCLEOTIDE SEQUENCE</scope>
    <source>
        <strain evidence="9">BP1-145</strain>
        <strain evidence="10">BP1-148</strain>
    </source>
</reference>
<dbReference type="InterPro" id="IPR039425">
    <property type="entry name" value="RNA_pol_sigma-70-like"/>
</dbReference>
<dbReference type="InterPro" id="IPR013325">
    <property type="entry name" value="RNA_pol_sigma_r2"/>
</dbReference>
<dbReference type="RefSeq" id="WP_091813950.1">
    <property type="nucleotide sequence ID" value="NZ_FNCQ01000001.1"/>
</dbReference>
<dbReference type="PANTHER" id="PTHR43133">
    <property type="entry name" value="RNA POLYMERASE ECF-TYPE SIGMA FACTO"/>
    <property type="match status" value="1"/>
</dbReference>
<dbReference type="Proteomes" id="UP000198779">
    <property type="component" value="Unassembled WGS sequence"/>
</dbReference>
<dbReference type="Proteomes" id="UP000199134">
    <property type="component" value="Unassembled WGS sequence"/>
</dbReference>
<keyword evidence="5" id="KW-0804">Transcription</keyword>
<dbReference type="EMBL" id="FNIW01000005">
    <property type="protein sequence ID" value="SDN91648.1"/>
    <property type="molecule type" value="Genomic_DNA"/>
</dbReference>
<dbReference type="Pfam" id="PF08281">
    <property type="entry name" value="Sigma70_r4_2"/>
    <property type="match status" value="1"/>
</dbReference>
<evidence type="ECO:0000256" key="4">
    <source>
        <dbReference type="ARBA" id="ARBA00023125"/>
    </source>
</evidence>
<keyword evidence="10" id="KW-1185">Reference proteome</keyword>
<feature type="domain" description="RNA polymerase sigma-70 region 2" evidence="6">
    <location>
        <begin position="32"/>
        <end position="98"/>
    </location>
</feature>
<dbReference type="InterPro" id="IPR013249">
    <property type="entry name" value="RNA_pol_sigma70_r4_t2"/>
</dbReference>
<dbReference type="GO" id="GO:0003677">
    <property type="term" value="F:DNA binding"/>
    <property type="evidence" value="ECO:0007669"/>
    <property type="project" value="UniProtKB-KW"/>
</dbReference>
<keyword evidence="4" id="KW-0238">DNA-binding</keyword>
<dbReference type="GO" id="GO:0006352">
    <property type="term" value="P:DNA-templated transcription initiation"/>
    <property type="evidence" value="ECO:0007669"/>
    <property type="project" value="InterPro"/>
</dbReference>
<proteinExistence type="inferred from homology"/>
<evidence type="ECO:0000259" key="7">
    <source>
        <dbReference type="Pfam" id="PF08281"/>
    </source>
</evidence>
<dbReference type="SUPFAM" id="SSF88946">
    <property type="entry name" value="Sigma2 domain of RNA polymerase sigma factors"/>
    <property type="match status" value="1"/>
</dbReference>
<accession>A0A1G7SCB5</accession>